<dbReference type="InterPro" id="IPR042097">
    <property type="entry name" value="Aminopeptidase_N-like_N_sf"/>
</dbReference>
<evidence type="ECO:0000313" key="14">
    <source>
        <dbReference type="EnsemblMetazoa" id="XP_050501493.1"/>
    </source>
</evidence>
<evidence type="ECO:0000256" key="1">
    <source>
        <dbReference type="ARBA" id="ARBA00001947"/>
    </source>
</evidence>
<dbReference type="GeneID" id="114340544"/>
<protein>
    <recommendedName>
        <fullName evidence="16">Aminopeptidase</fullName>
    </recommendedName>
</protein>
<evidence type="ECO:0000256" key="4">
    <source>
        <dbReference type="ARBA" id="ARBA00022622"/>
    </source>
</evidence>
<dbReference type="InterPro" id="IPR014782">
    <property type="entry name" value="Peptidase_M1_dom"/>
</dbReference>
<feature type="domain" description="Aminopeptidase N-like N-terminal" evidence="13">
    <location>
        <begin position="33"/>
        <end position="211"/>
    </location>
</feature>
<feature type="signal peptide" evidence="11">
    <location>
        <begin position="1"/>
        <end position="22"/>
    </location>
</feature>
<evidence type="ECO:0000256" key="9">
    <source>
        <dbReference type="ARBA" id="ARBA00023049"/>
    </source>
</evidence>
<dbReference type="PROSITE" id="PS51257">
    <property type="entry name" value="PROKAR_LIPOPROTEIN"/>
    <property type="match status" value="1"/>
</dbReference>
<keyword evidence="9" id="KW-0482">Metalloprotease</keyword>
<dbReference type="Gene3D" id="2.60.40.1730">
    <property type="entry name" value="tricorn interacting facor f3 domain"/>
    <property type="match status" value="1"/>
</dbReference>
<dbReference type="SUPFAM" id="SSF55486">
    <property type="entry name" value="Metalloproteases ('zincins'), catalytic domain"/>
    <property type="match status" value="1"/>
</dbReference>
<dbReference type="Pfam" id="PF17900">
    <property type="entry name" value="Peptidase_M1_N"/>
    <property type="match status" value="1"/>
</dbReference>
<dbReference type="RefSeq" id="XP_050501493.1">
    <property type="nucleotide sequence ID" value="XM_050645536.1"/>
</dbReference>
<comment type="subcellular location">
    <subcellularLocation>
        <location evidence="2">Cell membrane</location>
        <topology evidence="2">Lipid-anchor</topology>
        <topology evidence="2">GPI-anchor</topology>
    </subcellularLocation>
</comment>
<dbReference type="Proteomes" id="UP001652700">
    <property type="component" value="Unplaced"/>
</dbReference>
<comment type="cofactor">
    <cofactor evidence="1">
        <name>Zn(2+)</name>
        <dbReference type="ChEBI" id="CHEBI:29105"/>
    </cofactor>
</comment>
<dbReference type="PANTHER" id="PTHR11533:SF299">
    <property type="entry name" value="AMINOPEPTIDASE"/>
    <property type="match status" value="1"/>
</dbReference>
<evidence type="ECO:0000256" key="5">
    <source>
        <dbReference type="ARBA" id="ARBA00022670"/>
    </source>
</evidence>
<keyword evidence="4" id="KW-0325">Glycoprotein</keyword>
<dbReference type="SUPFAM" id="SSF63737">
    <property type="entry name" value="Leukotriene A4 hydrolase N-terminal domain"/>
    <property type="match status" value="1"/>
</dbReference>
<dbReference type="InterPro" id="IPR027268">
    <property type="entry name" value="Peptidase_M4/M1_CTD_sf"/>
</dbReference>
<dbReference type="CDD" id="cd09601">
    <property type="entry name" value="M1_APN-Q_like"/>
    <property type="match status" value="1"/>
</dbReference>
<evidence type="ECO:0008006" key="16">
    <source>
        <dbReference type="Google" id="ProtNLM"/>
    </source>
</evidence>
<keyword evidence="4" id="KW-0336">GPI-anchor</keyword>
<dbReference type="Gene3D" id="1.10.390.10">
    <property type="entry name" value="Neutral Protease Domain 2"/>
    <property type="match status" value="1"/>
</dbReference>
<accession>A0ABM5JU79</accession>
<evidence type="ECO:0000256" key="8">
    <source>
        <dbReference type="ARBA" id="ARBA00022833"/>
    </source>
</evidence>
<keyword evidence="11" id="KW-0732">Signal</keyword>
<keyword evidence="6" id="KW-0479">Metal-binding</keyword>
<evidence type="ECO:0000259" key="13">
    <source>
        <dbReference type="Pfam" id="PF17900"/>
    </source>
</evidence>
<sequence>MFKYYFVALYFSLYFTLGCCECCNYRLNLSEAVPTTYEIVIKPDLDNNVFHGQVIIYVVTKENLNGITLHSDELNITDVYINQIKGYYVENTDERITVKYNSGSIQPGKHTLLFKYSGKFRTDPSRGLVKALYEYNGTKEYVYVTDLEPNWARKVFPCFDEPAFKAKYHIKLVSPNETYVAISNMPEITKFRTSYGIVHEFAPSVPMSTYLVAFAFTNFPYYTETLEYKGRLIPIRIFTVNASKENNEFVMQCAKAALSFYSDYTDISYPLPKVDLIEYKRKATAATENWGLITFRQGILTIPLRIYTKSQIKLITYHEISHFWFGNLATIAYWNDIWLKEGFATYMEYKLSAQDNNITQLDEMKFYYFNKFLESEIYNESQPIVQYLPDPTKIAKVYNILVYQKASAILLMLEDQVGQEKFREIIKKFLKKYAYHTATTNDFITVVEEVVSDMPLRTFFESYLYQHKFPVLNIDIVDNSTYVITQQVSETVHQEKINATNWTIPISYRTDYSTDLKHIWFHRERDELRLNEPNAKWIIFNPEGNQMYKSVWSTDLWNKIISNFELMDYSTTNTVISDAHYSFRFSKIKCEIIIHLMERFGPEHKKKWILFNSLYNDLKKNLFCHKYTEEAILFWKFLKRRLAETNYKKMSEFKAPKSCDDQFIIQTESYRNNLDQCATWIRKNLKE</sequence>
<keyword evidence="8" id="KW-0862">Zinc</keyword>
<keyword evidence="5" id="KW-0645">Protease</keyword>
<evidence type="ECO:0000259" key="12">
    <source>
        <dbReference type="Pfam" id="PF01433"/>
    </source>
</evidence>
<dbReference type="PANTHER" id="PTHR11533">
    <property type="entry name" value="PROTEASE M1 ZINC METALLOPROTEASE"/>
    <property type="match status" value="1"/>
</dbReference>
<keyword evidence="10" id="KW-0449">Lipoprotein</keyword>
<keyword evidence="7" id="KW-0378">Hydrolase</keyword>
<keyword evidence="4" id="KW-0472">Membrane</keyword>
<evidence type="ECO:0000256" key="11">
    <source>
        <dbReference type="SAM" id="SignalP"/>
    </source>
</evidence>
<name>A0ABM5JU79_DIAVI</name>
<comment type="similarity">
    <text evidence="3">Belongs to the peptidase M1 family.</text>
</comment>
<evidence type="ECO:0000256" key="10">
    <source>
        <dbReference type="ARBA" id="ARBA00023288"/>
    </source>
</evidence>
<reference evidence="14" key="1">
    <citation type="submission" date="2025-05" db="UniProtKB">
        <authorList>
            <consortium name="EnsemblMetazoa"/>
        </authorList>
    </citation>
    <scope>IDENTIFICATION</scope>
</reference>
<dbReference type="InterPro" id="IPR050344">
    <property type="entry name" value="Peptidase_M1_aminopeptidases"/>
</dbReference>
<dbReference type="Gene3D" id="2.60.40.1910">
    <property type="match status" value="1"/>
</dbReference>
<dbReference type="InterPro" id="IPR034016">
    <property type="entry name" value="M1_APN-typ"/>
</dbReference>
<proteinExistence type="inferred from homology"/>
<feature type="chain" id="PRO_5047198694" description="Aminopeptidase" evidence="11">
    <location>
        <begin position="23"/>
        <end position="687"/>
    </location>
</feature>
<keyword evidence="15" id="KW-1185">Reference proteome</keyword>
<evidence type="ECO:0000256" key="3">
    <source>
        <dbReference type="ARBA" id="ARBA00010136"/>
    </source>
</evidence>
<dbReference type="InterPro" id="IPR045357">
    <property type="entry name" value="Aminopeptidase_N-like_N"/>
</dbReference>
<evidence type="ECO:0000256" key="7">
    <source>
        <dbReference type="ARBA" id="ARBA00022801"/>
    </source>
</evidence>
<dbReference type="PRINTS" id="PR00756">
    <property type="entry name" value="ALADIPTASE"/>
</dbReference>
<dbReference type="InterPro" id="IPR001930">
    <property type="entry name" value="Peptidase_M1"/>
</dbReference>
<organism evidence="14 15">
    <name type="scientific">Diabrotica virgifera virgifera</name>
    <name type="common">western corn rootworm</name>
    <dbReference type="NCBI Taxonomy" id="50390"/>
    <lineage>
        <taxon>Eukaryota</taxon>
        <taxon>Metazoa</taxon>
        <taxon>Ecdysozoa</taxon>
        <taxon>Arthropoda</taxon>
        <taxon>Hexapoda</taxon>
        <taxon>Insecta</taxon>
        <taxon>Pterygota</taxon>
        <taxon>Neoptera</taxon>
        <taxon>Endopterygota</taxon>
        <taxon>Coleoptera</taxon>
        <taxon>Polyphaga</taxon>
        <taxon>Cucujiformia</taxon>
        <taxon>Chrysomeloidea</taxon>
        <taxon>Chrysomelidae</taxon>
        <taxon>Galerucinae</taxon>
        <taxon>Diabroticina</taxon>
        <taxon>Diabroticites</taxon>
        <taxon>Diabrotica</taxon>
    </lineage>
</organism>
<dbReference type="Pfam" id="PF01433">
    <property type="entry name" value="Peptidase_M1"/>
    <property type="match status" value="1"/>
</dbReference>
<evidence type="ECO:0000256" key="2">
    <source>
        <dbReference type="ARBA" id="ARBA00004609"/>
    </source>
</evidence>
<evidence type="ECO:0000313" key="15">
    <source>
        <dbReference type="Proteomes" id="UP001652700"/>
    </source>
</evidence>
<dbReference type="EnsemblMetazoa" id="XM_050645536.1">
    <property type="protein sequence ID" value="XP_050501493.1"/>
    <property type="gene ID" value="LOC114340544"/>
</dbReference>
<feature type="domain" description="Peptidase M1 membrane alanine aminopeptidase" evidence="12">
    <location>
        <begin position="251"/>
        <end position="463"/>
    </location>
</feature>
<evidence type="ECO:0000256" key="6">
    <source>
        <dbReference type="ARBA" id="ARBA00022723"/>
    </source>
</evidence>